<accession>A0ABR6B9U7</accession>
<dbReference type="RefSeq" id="WP_148309676.1">
    <property type="nucleotide sequence ID" value="NZ_BAAABQ010000062.1"/>
</dbReference>
<evidence type="ECO:0000313" key="2">
    <source>
        <dbReference type="Proteomes" id="UP000517916"/>
    </source>
</evidence>
<comment type="caution">
    <text evidence="1">The sequence shown here is derived from an EMBL/GenBank/DDBJ whole genome shotgun (WGS) entry which is preliminary data.</text>
</comment>
<dbReference type="EMBL" id="JACJID010000001">
    <property type="protein sequence ID" value="MBA8923650.1"/>
    <property type="molecule type" value="Genomic_DNA"/>
</dbReference>
<evidence type="ECO:0000313" key="1">
    <source>
        <dbReference type="EMBL" id="MBA8923650.1"/>
    </source>
</evidence>
<reference evidence="1 2" key="1">
    <citation type="submission" date="2020-08" db="EMBL/GenBank/DDBJ databases">
        <title>Genomic Encyclopedia of Archaeal and Bacterial Type Strains, Phase II (KMG-II): from individual species to whole genera.</title>
        <authorList>
            <person name="Goeker M."/>
        </authorList>
    </citation>
    <scope>NUCLEOTIDE SEQUENCE [LARGE SCALE GENOMIC DNA]</scope>
    <source>
        <strain evidence="1 2">DSM 43850</strain>
    </source>
</reference>
<protein>
    <submittedName>
        <fullName evidence="1">Uncharacterized protein</fullName>
    </submittedName>
</protein>
<name>A0ABR6B9U7_9PSEU</name>
<dbReference type="Proteomes" id="UP000517916">
    <property type="component" value="Unassembled WGS sequence"/>
</dbReference>
<gene>
    <name evidence="1" type="ORF">BC739_000847</name>
</gene>
<sequence length="146" mass="16119">MPSRITRDVLVEFSQFVLFDVFGDASLAEIDIPRDSAWVAASGYGGARFHAMDQSIFAAIAVEVHQHAPADPMPEVVHGCEGEFATPTGRLLLASLTGSPSDTAIALPSPGRYRFRARRWAVDQRDPDRSYDTFESWIIQIWHATG</sequence>
<proteinExistence type="predicted"/>
<organism evidence="1 2">
    <name type="scientific">Kutzneria viridogrisea</name>
    <dbReference type="NCBI Taxonomy" id="47990"/>
    <lineage>
        <taxon>Bacteria</taxon>
        <taxon>Bacillati</taxon>
        <taxon>Actinomycetota</taxon>
        <taxon>Actinomycetes</taxon>
        <taxon>Pseudonocardiales</taxon>
        <taxon>Pseudonocardiaceae</taxon>
        <taxon>Kutzneria</taxon>
    </lineage>
</organism>
<keyword evidence="2" id="KW-1185">Reference proteome</keyword>